<organism evidence="1 2">
    <name type="scientific">Orbilia ellipsospora</name>
    <dbReference type="NCBI Taxonomy" id="2528407"/>
    <lineage>
        <taxon>Eukaryota</taxon>
        <taxon>Fungi</taxon>
        <taxon>Dikarya</taxon>
        <taxon>Ascomycota</taxon>
        <taxon>Pezizomycotina</taxon>
        <taxon>Orbiliomycetes</taxon>
        <taxon>Orbiliales</taxon>
        <taxon>Orbiliaceae</taxon>
        <taxon>Orbilia</taxon>
    </lineage>
</organism>
<sequence>MPLLHSRCHTFSRFKLLNPLLSSRANPKIPLEKSKWTPFHLVVSSLIETAASLVRHKSKSADDIQIAKIDMLFELKADMGAVDKHNFPPEHYAVGRNLTDNLELKSTEETATPNSQQSAAGCSI</sequence>
<gene>
    <name evidence="1" type="ORF">TWF694_004659</name>
</gene>
<reference evidence="1 2" key="1">
    <citation type="submission" date="2019-10" db="EMBL/GenBank/DDBJ databases">
        <authorList>
            <person name="Palmer J.M."/>
        </authorList>
    </citation>
    <scope>NUCLEOTIDE SEQUENCE [LARGE SCALE GENOMIC DNA]</scope>
    <source>
        <strain evidence="1 2">TWF694</strain>
    </source>
</reference>
<dbReference type="Proteomes" id="UP001365542">
    <property type="component" value="Unassembled WGS sequence"/>
</dbReference>
<name>A0AAV9WX35_9PEZI</name>
<keyword evidence="2" id="KW-1185">Reference proteome</keyword>
<comment type="caution">
    <text evidence="1">The sequence shown here is derived from an EMBL/GenBank/DDBJ whole genome shotgun (WGS) entry which is preliminary data.</text>
</comment>
<protein>
    <submittedName>
        <fullName evidence="1">Uncharacterized protein</fullName>
    </submittedName>
</protein>
<evidence type="ECO:0000313" key="2">
    <source>
        <dbReference type="Proteomes" id="UP001365542"/>
    </source>
</evidence>
<dbReference type="SUPFAM" id="SSF48403">
    <property type="entry name" value="Ankyrin repeat"/>
    <property type="match status" value="1"/>
</dbReference>
<proteinExistence type="predicted"/>
<evidence type="ECO:0000313" key="1">
    <source>
        <dbReference type="EMBL" id="KAK6527678.1"/>
    </source>
</evidence>
<dbReference type="EMBL" id="JAVHJO010000015">
    <property type="protein sequence ID" value="KAK6527678.1"/>
    <property type="molecule type" value="Genomic_DNA"/>
</dbReference>
<dbReference type="AlphaFoldDB" id="A0AAV9WX35"/>
<accession>A0AAV9WX35</accession>
<dbReference type="InterPro" id="IPR036770">
    <property type="entry name" value="Ankyrin_rpt-contain_sf"/>
</dbReference>